<organism evidence="3 4">
    <name type="scientific">Mytilus coruscus</name>
    <name type="common">Sea mussel</name>
    <dbReference type="NCBI Taxonomy" id="42192"/>
    <lineage>
        <taxon>Eukaryota</taxon>
        <taxon>Metazoa</taxon>
        <taxon>Spiralia</taxon>
        <taxon>Lophotrochozoa</taxon>
        <taxon>Mollusca</taxon>
        <taxon>Bivalvia</taxon>
        <taxon>Autobranchia</taxon>
        <taxon>Pteriomorphia</taxon>
        <taxon>Mytilida</taxon>
        <taxon>Mytiloidea</taxon>
        <taxon>Mytilidae</taxon>
        <taxon>Mytilinae</taxon>
        <taxon>Mytilus</taxon>
    </lineage>
</organism>
<sequence>MEVTGWLCLCLLLHCIELASSLRGKLLFSNSTSIMEFDVATQNVTPLIEHAGSRLFALDFDYSKGYVYFPRALQQEIMRFPYTSTNRTLQTVVKTGLLPVGLAVDSVNEHVYWIEYYGFELYRCNMDGTNITVLSTLRNPFVIRLDVTNRWIYILETQPTASRILKSRFDIAITQTIVNLTTHVLCMAIDNDENRLYWMIDDGDIQSAKDDGSDVKTILSTNVSISNCAIDVFGSYVYYAYGSHLLLLNKAQETQTVLCNYTSRIDGIFVFKSGRNNTKIWRGIPLMCKFHAIRKPLKNQIQILIAWTSLTQN</sequence>
<keyword evidence="4" id="KW-1185">Reference proteome</keyword>
<reference evidence="3 4" key="1">
    <citation type="submission" date="2020-06" db="EMBL/GenBank/DDBJ databases">
        <authorList>
            <person name="Li R."/>
            <person name="Bekaert M."/>
        </authorList>
    </citation>
    <scope>NUCLEOTIDE SEQUENCE [LARGE SCALE GENOMIC DNA]</scope>
    <source>
        <strain evidence="4">wild</strain>
    </source>
</reference>
<dbReference type="Gene3D" id="2.120.10.30">
    <property type="entry name" value="TolB, C-terminal domain"/>
    <property type="match status" value="1"/>
</dbReference>
<dbReference type="GO" id="GO:0060070">
    <property type="term" value="P:canonical Wnt signaling pathway"/>
    <property type="evidence" value="ECO:0007669"/>
    <property type="project" value="TreeGrafter"/>
</dbReference>
<accession>A0A6J8E2P4</accession>
<dbReference type="Proteomes" id="UP000507470">
    <property type="component" value="Unassembled WGS sequence"/>
</dbReference>
<dbReference type="InterPro" id="IPR000033">
    <property type="entry name" value="LDLR_classB_rpt"/>
</dbReference>
<dbReference type="PANTHER" id="PTHR46513">
    <property type="entry name" value="VITELLOGENIN RECEPTOR-LIKE PROTEIN-RELATED-RELATED"/>
    <property type="match status" value="1"/>
</dbReference>
<evidence type="ECO:0000313" key="4">
    <source>
        <dbReference type="Proteomes" id="UP000507470"/>
    </source>
</evidence>
<name>A0A6J8E2P4_MYTCO</name>
<keyword evidence="1" id="KW-0732">Signal</keyword>
<dbReference type="GO" id="GO:0005886">
    <property type="term" value="C:plasma membrane"/>
    <property type="evidence" value="ECO:0007669"/>
    <property type="project" value="TreeGrafter"/>
</dbReference>
<feature type="chain" id="PRO_5026745143" evidence="1">
    <location>
        <begin position="22"/>
        <end position="313"/>
    </location>
</feature>
<protein>
    <submittedName>
        <fullName evidence="3">LRP1</fullName>
    </submittedName>
</protein>
<dbReference type="SUPFAM" id="SSF63825">
    <property type="entry name" value="YWTD domain"/>
    <property type="match status" value="1"/>
</dbReference>
<dbReference type="SMART" id="SM00135">
    <property type="entry name" value="LY"/>
    <property type="match status" value="2"/>
</dbReference>
<dbReference type="Pfam" id="PF16472">
    <property type="entry name" value="DUF5050"/>
    <property type="match status" value="1"/>
</dbReference>
<gene>
    <name evidence="3" type="ORF">MCOR_46185</name>
</gene>
<dbReference type="PANTHER" id="PTHR46513:SF13">
    <property type="entry name" value="EGF-LIKE DOMAIN-CONTAINING PROTEIN"/>
    <property type="match status" value="1"/>
</dbReference>
<proteinExistence type="predicted"/>
<evidence type="ECO:0000313" key="3">
    <source>
        <dbReference type="EMBL" id="CAC5413281.1"/>
    </source>
</evidence>
<dbReference type="OrthoDB" id="6157061at2759"/>
<evidence type="ECO:0000256" key="1">
    <source>
        <dbReference type="SAM" id="SignalP"/>
    </source>
</evidence>
<dbReference type="InterPro" id="IPR032485">
    <property type="entry name" value="LRP1-like_beta_prop"/>
</dbReference>
<feature type="signal peptide" evidence="1">
    <location>
        <begin position="1"/>
        <end position="21"/>
    </location>
</feature>
<dbReference type="EMBL" id="CACVKT020008130">
    <property type="protein sequence ID" value="CAC5413281.1"/>
    <property type="molecule type" value="Genomic_DNA"/>
</dbReference>
<dbReference type="InterPro" id="IPR011042">
    <property type="entry name" value="6-blade_b-propeller_TolB-like"/>
</dbReference>
<dbReference type="GO" id="GO:0042813">
    <property type="term" value="F:Wnt receptor activity"/>
    <property type="evidence" value="ECO:0007669"/>
    <property type="project" value="TreeGrafter"/>
</dbReference>
<dbReference type="GO" id="GO:0017147">
    <property type="term" value="F:Wnt-protein binding"/>
    <property type="evidence" value="ECO:0007669"/>
    <property type="project" value="TreeGrafter"/>
</dbReference>
<dbReference type="InterPro" id="IPR050778">
    <property type="entry name" value="Cueball_EGF_LRP_Nidogen"/>
</dbReference>
<evidence type="ECO:0000259" key="2">
    <source>
        <dbReference type="Pfam" id="PF16472"/>
    </source>
</evidence>
<dbReference type="AlphaFoldDB" id="A0A6J8E2P4"/>
<feature type="domain" description="Prolow-density lipoprotein receptor-related protein 1-like beta-propeller" evidence="2">
    <location>
        <begin position="104"/>
        <end position="243"/>
    </location>
</feature>